<dbReference type="InterPro" id="IPR047122">
    <property type="entry name" value="Trans-enoyl_RdTase-like"/>
</dbReference>
<dbReference type="KEGG" id="pre:PCA10_26910"/>
<dbReference type="InterPro" id="IPR013154">
    <property type="entry name" value="ADH-like_N"/>
</dbReference>
<dbReference type="CDD" id="cd08271">
    <property type="entry name" value="MDR5"/>
    <property type="match status" value="1"/>
</dbReference>
<dbReference type="PANTHER" id="PTHR45348:SF7">
    <property type="entry name" value="ZINC BINDING OXIDOREDUCTASE, PUTATIVE-RELATED"/>
    <property type="match status" value="1"/>
</dbReference>
<dbReference type="SMART" id="SM00829">
    <property type="entry name" value="PKS_ER"/>
    <property type="match status" value="1"/>
</dbReference>
<dbReference type="InterPro" id="IPR036291">
    <property type="entry name" value="NAD(P)-bd_dom_sf"/>
</dbReference>
<keyword evidence="3" id="KW-1185">Reference proteome</keyword>
<dbReference type="InterPro" id="IPR011032">
    <property type="entry name" value="GroES-like_sf"/>
</dbReference>
<dbReference type="GO" id="GO:0016651">
    <property type="term" value="F:oxidoreductase activity, acting on NAD(P)H"/>
    <property type="evidence" value="ECO:0007669"/>
    <property type="project" value="InterPro"/>
</dbReference>
<sequence length="330" mass="34672">MTADYAAWCWTPGQGLAGLRLARKALAQPGPGEVLVANRAIALNPVDWKMIDWGRADWNAGQVPGVDAAGEIVATGAGVTLRPGTRVAYHQSLARDGSFAEYALLDARALLRVPDALDDGVAASLPCPGLTAWQALEKVPAAAGRDLLVVGTGGAVGLYLLQLAVRRGFRVWATAAPVHHDLLLGLGAVGVFDYRDGQWAEALQARLGERRLYALFDTVSGAHAAQLASLLGYNGHLVCIQDRQEQAPLPPFTSAISLHEVALNSVHACAAPADWQALREAGEAMFQALAGGALQPPRLREFHFAALPAALAELKSGGQAGKWIARLPGA</sequence>
<evidence type="ECO:0000313" key="2">
    <source>
        <dbReference type="EMBL" id="BAN48423.1"/>
    </source>
</evidence>
<dbReference type="PATRIC" id="fig|1245471.3.peg.2725"/>
<dbReference type="Pfam" id="PF13602">
    <property type="entry name" value="ADH_zinc_N_2"/>
    <property type="match status" value="1"/>
</dbReference>
<feature type="domain" description="Enoyl reductase (ER)" evidence="1">
    <location>
        <begin position="15"/>
        <end position="325"/>
    </location>
</feature>
<protein>
    <submittedName>
        <fullName evidence="2">Putative oxidoreductase</fullName>
    </submittedName>
</protein>
<name>S6ARB2_METRE</name>
<proteinExistence type="predicted"/>
<accession>S6ARB2</accession>
<dbReference type="Gene3D" id="3.40.50.720">
    <property type="entry name" value="NAD(P)-binding Rossmann-like Domain"/>
    <property type="match status" value="1"/>
</dbReference>
<dbReference type="Pfam" id="PF08240">
    <property type="entry name" value="ADH_N"/>
    <property type="match status" value="1"/>
</dbReference>
<evidence type="ECO:0000313" key="3">
    <source>
        <dbReference type="Proteomes" id="UP000015503"/>
    </source>
</evidence>
<dbReference type="Proteomes" id="UP000015503">
    <property type="component" value="Chromosome"/>
</dbReference>
<evidence type="ECO:0000259" key="1">
    <source>
        <dbReference type="SMART" id="SM00829"/>
    </source>
</evidence>
<dbReference type="eggNOG" id="COG0604">
    <property type="taxonomic scope" value="Bacteria"/>
</dbReference>
<dbReference type="RefSeq" id="WP_016492617.1">
    <property type="nucleotide sequence ID" value="NC_021499.1"/>
</dbReference>
<dbReference type="EMBL" id="AP013068">
    <property type="protein sequence ID" value="BAN48423.1"/>
    <property type="molecule type" value="Genomic_DNA"/>
</dbReference>
<dbReference type="HOGENOM" id="CLU_026673_3_3_6"/>
<dbReference type="SUPFAM" id="SSF51735">
    <property type="entry name" value="NAD(P)-binding Rossmann-fold domains"/>
    <property type="match status" value="1"/>
</dbReference>
<gene>
    <name evidence="2" type="ORF">PCA10_26910</name>
</gene>
<reference evidence="2 3" key="1">
    <citation type="journal article" date="2013" name="Genome Announc.">
        <title>Complete Genome Sequence of the Carbazole Degrader Pseudomonas resinovorans Strain CA10 (NBRC 106553).</title>
        <authorList>
            <person name="Shintani M."/>
            <person name="Hosoyama A."/>
            <person name="Ohji S."/>
            <person name="Tsuchikane K."/>
            <person name="Takarada H."/>
            <person name="Yamazoe A."/>
            <person name="Fujita N."/>
            <person name="Nojiri H."/>
        </authorList>
    </citation>
    <scope>NUCLEOTIDE SEQUENCE [LARGE SCALE GENOMIC DNA]</scope>
    <source>
        <strain evidence="2 3">NBRC 106553</strain>
    </source>
</reference>
<dbReference type="OrthoDB" id="9785812at2"/>
<dbReference type="PANTHER" id="PTHR45348">
    <property type="entry name" value="HYPOTHETICAL OXIDOREDUCTASE (EUROFUNG)"/>
    <property type="match status" value="1"/>
</dbReference>
<dbReference type="Gene3D" id="3.90.180.10">
    <property type="entry name" value="Medium-chain alcohol dehydrogenases, catalytic domain"/>
    <property type="match status" value="1"/>
</dbReference>
<organism evidence="2 3">
    <name type="scientific">Metapseudomonas resinovorans NBRC 106553</name>
    <dbReference type="NCBI Taxonomy" id="1245471"/>
    <lineage>
        <taxon>Bacteria</taxon>
        <taxon>Pseudomonadati</taxon>
        <taxon>Pseudomonadota</taxon>
        <taxon>Gammaproteobacteria</taxon>
        <taxon>Pseudomonadales</taxon>
        <taxon>Pseudomonadaceae</taxon>
        <taxon>Metapseudomonas</taxon>
    </lineage>
</organism>
<dbReference type="AlphaFoldDB" id="S6ARB2"/>
<dbReference type="STRING" id="1245471.PCA10_26910"/>
<dbReference type="SUPFAM" id="SSF50129">
    <property type="entry name" value="GroES-like"/>
    <property type="match status" value="1"/>
</dbReference>
<dbReference type="InterPro" id="IPR020843">
    <property type="entry name" value="ER"/>
</dbReference>